<sequence length="620" mass="67834">MTPRHIELLAPARTADIARAAIDCGADAVYIGADRFGARAAAANTVDEIASLCDYAHRFRVRIYATLNTIIYEDELRQAELLAKRLWKAGVDALIVQDMAMLRLDLPPIALHASTQCDIRTAEKARFLAALGFSQLVLPRELTLDEIKEIHDAAPDTPLEAFVHGALCVSYSGDCQASYVAGGRSANRGECAQICRLPFTLTDGNGKAFGDMPRHYLSLRDLRRAEALLPMIEAGVSSFKIEGRLKDESYVKNVTAYYRQAIDKIIDKNPDIYLRSSAGESAIPFTPSLEKSFNRGFTPYFLTNGRPDMKMASMLTPKSQGEKVGKVKSVKPDGSIIAALDTPLANGDGLGYFDPTGRFTGFRVNRVEGSRIFPATRVSPRSGTVLYRNSDMEFERESSRAATRTLLVDMALRAVGSDGIALNLTDARGINISTAIYGVGHDMARTPQTDSQQRVLAKLGGTIYQTGEIDNSSTADIFIPASALTSLRRNAFALLDRTAAITYRRDMRRKENPDTMWPAGTSLSRHDNVANTLACQVYRDHGVSGKISPATETAPRIEENPTVMTTRYCVRRELGACLRTPSGTSLKGPLTLTADIAGGRRLTLRLDFDCTACRMKVVKL</sequence>
<dbReference type="OrthoDB" id="9807498at2"/>
<dbReference type="SUPFAM" id="SSF51395">
    <property type="entry name" value="FMN-linked oxidoreductases"/>
    <property type="match status" value="1"/>
</dbReference>
<dbReference type="PANTHER" id="PTHR30217">
    <property type="entry name" value="PEPTIDASE U32 FAMILY"/>
    <property type="match status" value="1"/>
</dbReference>
<dbReference type="InterPro" id="IPR020988">
    <property type="entry name" value="Pept_U32_collagenase"/>
</dbReference>
<dbReference type="KEGG" id="pary:A4V02_02160"/>
<dbReference type="RefSeq" id="WP_068960029.1">
    <property type="nucleotide sequence ID" value="NZ_CAJTAP010000002.1"/>
</dbReference>
<dbReference type="AlphaFoldDB" id="A0A1B1S769"/>
<dbReference type="InterPro" id="IPR051454">
    <property type="entry name" value="RNA/ubiquinone_mod_enzymes"/>
</dbReference>
<organism evidence="2 3">
    <name type="scientific">Muribaculum intestinale</name>
    <dbReference type="NCBI Taxonomy" id="1796646"/>
    <lineage>
        <taxon>Bacteria</taxon>
        <taxon>Pseudomonadati</taxon>
        <taxon>Bacteroidota</taxon>
        <taxon>Bacteroidia</taxon>
        <taxon>Bacteroidales</taxon>
        <taxon>Muribaculaceae</taxon>
        <taxon>Muribaculum</taxon>
    </lineage>
</organism>
<keyword evidence="3" id="KW-1185">Reference proteome</keyword>
<proteinExistence type="predicted"/>
<name>A0A1B1S769_9BACT</name>
<dbReference type="GeneID" id="65535642"/>
<gene>
    <name evidence="2" type="ORF">A4V02_02160</name>
</gene>
<accession>A0A1Z2XEJ7</accession>
<dbReference type="Pfam" id="PF12392">
    <property type="entry name" value="DUF3656"/>
    <property type="match status" value="1"/>
</dbReference>
<dbReference type="InterPro" id="IPR001539">
    <property type="entry name" value="Peptidase_U32"/>
</dbReference>
<evidence type="ECO:0000313" key="3">
    <source>
        <dbReference type="Proteomes" id="UP000186351"/>
    </source>
</evidence>
<dbReference type="STRING" id="1796646.A4V02_02160"/>
<dbReference type="Proteomes" id="UP000186351">
    <property type="component" value="Chromosome"/>
</dbReference>
<accession>A0A1B1S769</accession>
<evidence type="ECO:0000259" key="1">
    <source>
        <dbReference type="Pfam" id="PF12392"/>
    </source>
</evidence>
<evidence type="ECO:0000313" key="2">
    <source>
        <dbReference type="EMBL" id="ANU62647.1"/>
    </source>
</evidence>
<protein>
    <recommendedName>
        <fullName evidence="1">Peptidase U32 collagenase domain-containing protein</fullName>
    </recommendedName>
</protein>
<feature type="domain" description="Peptidase U32 collagenase" evidence="1">
    <location>
        <begin position="386"/>
        <end position="497"/>
    </location>
</feature>
<reference evidence="3" key="1">
    <citation type="submission" date="2016-04" db="EMBL/GenBank/DDBJ databases">
        <title>Complete Genome Sequences of Twelve Strains of a Stable Defined Moderately Diverse Mouse Microbiota 2 (sDMDMm2).</title>
        <authorList>
            <person name="Uchimura Y."/>
            <person name="Wyss M."/>
            <person name="Brugiroux S."/>
            <person name="Limenitakis J.P."/>
            <person name="Stecher B."/>
            <person name="McCoy K.D."/>
            <person name="Macpherson A.J."/>
        </authorList>
    </citation>
    <scope>NUCLEOTIDE SEQUENCE [LARGE SCALE GENOMIC DNA]</scope>
    <source>
        <strain evidence="3">YL27</strain>
    </source>
</reference>
<dbReference type="EMBL" id="CP015402">
    <property type="protein sequence ID" value="ANU62647.1"/>
    <property type="molecule type" value="Genomic_DNA"/>
</dbReference>
<dbReference type="Pfam" id="PF01136">
    <property type="entry name" value="Peptidase_U32"/>
    <property type="match status" value="1"/>
</dbReference>
<dbReference type="PANTHER" id="PTHR30217:SF10">
    <property type="entry name" value="23S RRNA 5-HYDROXYCYTIDINE C2501 SYNTHASE"/>
    <property type="match status" value="1"/>
</dbReference>